<evidence type="ECO:0000256" key="5">
    <source>
        <dbReference type="ARBA" id="ARBA00022840"/>
    </source>
</evidence>
<dbReference type="EMBL" id="MPUH01000067">
    <property type="protein sequence ID" value="OMJ92166.1"/>
    <property type="molecule type" value="Genomic_DNA"/>
</dbReference>
<evidence type="ECO:0008006" key="9">
    <source>
        <dbReference type="Google" id="ProtNLM"/>
    </source>
</evidence>
<dbReference type="OrthoDB" id="10255472at2759"/>
<dbReference type="PANTHER" id="PTHR45870">
    <property type="entry name" value="TUBULIN MONOGLYCYLASE TTLL3"/>
    <property type="match status" value="1"/>
</dbReference>
<dbReference type="Pfam" id="PF03133">
    <property type="entry name" value="TTL"/>
    <property type="match status" value="1"/>
</dbReference>
<feature type="region of interest" description="Disordered" evidence="6">
    <location>
        <begin position="1"/>
        <end position="29"/>
    </location>
</feature>
<keyword evidence="8" id="KW-1185">Reference proteome</keyword>
<evidence type="ECO:0000313" key="7">
    <source>
        <dbReference type="EMBL" id="OMJ92166.1"/>
    </source>
</evidence>
<evidence type="ECO:0000256" key="4">
    <source>
        <dbReference type="ARBA" id="ARBA00022741"/>
    </source>
</evidence>
<dbReference type="InterPro" id="IPR051437">
    <property type="entry name" value="TTLL_monoglycylase"/>
</dbReference>
<evidence type="ECO:0000256" key="3">
    <source>
        <dbReference type="ARBA" id="ARBA00022598"/>
    </source>
</evidence>
<dbReference type="PANTHER" id="PTHR45870:SF2">
    <property type="entry name" value="TUBULIN MONOGLYCYLASE TTLL3"/>
    <property type="match status" value="1"/>
</dbReference>
<organism evidence="7 8">
    <name type="scientific">Stentor coeruleus</name>
    <dbReference type="NCBI Taxonomy" id="5963"/>
    <lineage>
        <taxon>Eukaryota</taxon>
        <taxon>Sar</taxon>
        <taxon>Alveolata</taxon>
        <taxon>Ciliophora</taxon>
        <taxon>Postciliodesmatophora</taxon>
        <taxon>Heterotrichea</taxon>
        <taxon>Heterotrichida</taxon>
        <taxon>Stentoridae</taxon>
        <taxon>Stentor</taxon>
    </lineage>
</organism>
<evidence type="ECO:0000256" key="2">
    <source>
        <dbReference type="ARBA" id="ARBA00022490"/>
    </source>
</evidence>
<dbReference type="GO" id="GO:0015630">
    <property type="term" value="C:microtubule cytoskeleton"/>
    <property type="evidence" value="ECO:0007669"/>
    <property type="project" value="TreeGrafter"/>
</dbReference>
<dbReference type="PROSITE" id="PS51221">
    <property type="entry name" value="TTL"/>
    <property type="match status" value="1"/>
</dbReference>
<dbReference type="Proteomes" id="UP000187209">
    <property type="component" value="Unassembled WGS sequence"/>
</dbReference>
<dbReference type="Gene3D" id="3.30.470.20">
    <property type="entry name" value="ATP-grasp fold, B domain"/>
    <property type="match status" value="1"/>
</dbReference>
<dbReference type="GO" id="GO:0070736">
    <property type="term" value="F:protein-glycine ligase activity, initiating"/>
    <property type="evidence" value="ECO:0007669"/>
    <property type="project" value="TreeGrafter"/>
</dbReference>
<comment type="subcellular location">
    <subcellularLocation>
        <location evidence="1">Cytoplasm</location>
    </subcellularLocation>
</comment>
<keyword evidence="3" id="KW-0436">Ligase</keyword>
<keyword evidence="2" id="KW-0963">Cytoplasm</keyword>
<evidence type="ECO:0000256" key="1">
    <source>
        <dbReference type="ARBA" id="ARBA00004496"/>
    </source>
</evidence>
<reference evidence="7 8" key="1">
    <citation type="submission" date="2016-11" db="EMBL/GenBank/DDBJ databases">
        <title>The macronuclear genome of Stentor coeruleus: a giant cell with tiny introns.</title>
        <authorList>
            <person name="Slabodnick M."/>
            <person name="Ruby J.G."/>
            <person name="Reiff S.B."/>
            <person name="Swart E.C."/>
            <person name="Gosai S."/>
            <person name="Prabakaran S."/>
            <person name="Witkowska E."/>
            <person name="Larue G.E."/>
            <person name="Fisher S."/>
            <person name="Freeman R.M."/>
            <person name="Gunawardena J."/>
            <person name="Chu W."/>
            <person name="Stover N.A."/>
            <person name="Gregory B.D."/>
            <person name="Nowacki M."/>
            <person name="Derisi J."/>
            <person name="Roy S.W."/>
            <person name="Marshall W.F."/>
            <person name="Sood P."/>
        </authorList>
    </citation>
    <scope>NUCLEOTIDE SEQUENCE [LARGE SCALE GENOMIC DNA]</scope>
    <source>
        <strain evidence="7">WM001</strain>
    </source>
</reference>
<name>A0A1R2CT17_9CILI</name>
<dbReference type="InterPro" id="IPR004344">
    <property type="entry name" value="TTL/TTLL_fam"/>
</dbReference>
<proteinExistence type="predicted"/>
<evidence type="ECO:0000313" key="8">
    <source>
        <dbReference type="Proteomes" id="UP000187209"/>
    </source>
</evidence>
<keyword evidence="4" id="KW-0547">Nucleotide-binding</keyword>
<feature type="compositionally biased region" description="Basic and acidic residues" evidence="6">
    <location>
        <begin position="1"/>
        <end position="24"/>
    </location>
</feature>
<gene>
    <name evidence="7" type="ORF">SteCoe_5156</name>
</gene>
<comment type="caution">
    <text evidence="7">The sequence shown here is derived from an EMBL/GenBank/DDBJ whole genome shotgun (WGS) entry which is preliminary data.</text>
</comment>
<protein>
    <recommendedName>
        <fullName evidence="9">Tubulin--tyrosine ligase-like protein 9</fullName>
    </recommendedName>
</protein>
<keyword evidence="5" id="KW-0067">ATP-binding</keyword>
<dbReference type="SUPFAM" id="SSF56059">
    <property type="entry name" value="Glutathione synthetase ATP-binding domain-like"/>
    <property type="match status" value="1"/>
</dbReference>
<dbReference type="AlphaFoldDB" id="A0A1R2CT17"/>
<sequence length="398" mass="47324">MIKPLKEKENVSEEKKIKGQTEKLKKSHKPQLDQYCPYPFSLKMNPSEMVFKIEGDYPDVINQLEIRGWRNSELTSEAYFFLWSKNSKIFKSISPYQIVNHLIGIQELSQKIRLCDNLKDISQSFFPECYKVENNSLENFPQRYLQIQEESQLRSLKTSSEIDMNSEQTRKLLQSKNLSNANDIKLYLESLEQNSPQYKLRGTGNVWILKPGWMSRGRGIKVLKDFESIQNSVTEGPWVIQKYIENPLLINNRKFDIRQWVLITSNTTLNAYFYTRCYLRFSAEYYDITNIDNLYIHLTNNSIAKYSENFKEQDSMWHSEEFQNWIINHQGRDLWPEIHKRIREIVEITICKVKTKIFKRRKCFELLGYDFMVDDNFNPWLIEVNSSPAMDYSTVIII</sequence>
<accession>A0A1R2CT17</accession>
<dbReference type="GO" id="GO:0005524">
    <property type="term" value="F:ATP binding"/>
    <property type="evidence" value="ECO:0007669"/>
    <property type="project" value="UniProtKB-KW"/>
</dbReference>
<evidence type="ECO:0000256" key="6">
    <source>
        <dbReference type="SAM" id="MobiDB-lite"/>
    </source>
</evidence>
<dbReference type="GO" id="GO:0005737">
    <property type="term" value="C:cytoplasm"/>
    <property type="evidence" value="ECO:0007669"/>
    <property type="project" value="UniProtKB-SubCell"/>
</dbReference>